<organism evidence="4 5">
    <name type="scientific">Pedobacter mendelii</name>
    <dbReference type="NCBI Taxonomy" id="1908240"/>
    <lineage>
        <taxon>Bacteria</taxon>
        <taxon>Pseudomonadati</taxon>
        <taxon>Bacteroidota</taxon>
        <taxon>Sphingobacteriia</taxon>
        <taxon>Sphingobacteriales</taxon>
        <taxon>Sphingobacteriaceae</taxon>
        <taxon>Pedobacter</taxon>
    </lineage>
</organism>
<dbReference type="Gene3D" id="3.40.50.2300">
    <property type="match status" value="1"/>
</dbReference>
<evidence type="ECO:0000313" key="5">
    <source>
        <dbReference type="Proteomes" id="UP000645390"/>
    </source>
</evidence>
<dbReference type="SMART" id="SM00850">
    <property type="entry name" value="LytTR"/>
    <property type="match status" value="1"/>
</dbReference>
<evidence type="ECO:0000259" key="2">
    <source>
        <dbReference type="PROSITE" id="PS50110"/>
    </source>
</evidence>
<dbReference type="Gene3D" id="2.40.50.1020">
    <property type="entry name" value="LytTr DNA-binding domain"/>
    <property type="match status" value="1"/>
</dbReference>
<reference evidence="5" key="1">
    <citation type="journal article" date="2019" name="Int. J. Syst. Evol. Microbiol.">
        <title>The Global Catalogue of Microorganisms (GCM) 10K type strain sequencing project: providing services to taxonomists for standard genome sequencing and annotation.</title>
        <authorList>
            <consortium name="The Broad Institute Genomics Platform"/>
            <consortium name="The Broad Institute Genome Sequencing Center for Infectious Disease"/>
            <person name="Wu L."/>
            <person name="Ma J."/>
        </authorList>
    </citation>
    <scope>NUCLEOTIDE SEQUENCE [LARGE SCALE GENOMIC DNA]</scope>
    <source>
        <strain evidence="5">CCM 8939</strain>
    </source>
</reference>
<proteinExistence type="predicted"/>
<sequence length="246" mass="28594">MFKCIIIDDHSRSAETLGEFVKAIPELKLLSIYTDPLKALDEICISPDVDLILMDIDMPGISGIELAGFVRQRTRKLVFVTAHCRYAYQAFKVNADEFLLKPYSIIEFNNIINKLFKGTENNLWLTKLKPFFFVKSKDDHNRIVKIDFKDVIALESNLNYVVIHTFDKQITSLISLSEISKFFVNRVEFVKFQRSFIIAVDHIKMIDGMSIYMKGNIQLTVGEFYRRDFRTFLEEHIITKSGARIM</sequence>
<name>A0ABQ2BHY7_9SPHI</name>
<dbReference type="SMART" id="SM00448">
    <property type="entry name" value="REC"/>
    <property type="match status" value="1"/>
</dbReference>
<dbReference type="GO" id="GO:0003677">
    <property type="term" value="F:DNA binding"/>
    <property type="evidence" value="ECO:0007669"/>
    <property type="project" value="UniProtKB-KW"/>
</dbReference>
<dbReference type="PROSITE" id="PS50110">
    <property type="entry name" value="RESPONSE_REGULATORY"/>
    <property type="match status" value="1"/>
</dbReference>
<feature type="domain" description="HTH LytTR-type" evidence="3">
    <location>
        <begin position="139"/>
        <end position="235"/>
    </location>
</feature>
<evidence type="ECO:0000259" key="3">
    <source>
        <dbReference type="PROSITE" id="PS50930"/>
    </source>
</evidence>
<feature type="domain" description="Response regulatory" evidence="2">
    <location>
        <begin position="3"/>
        <end position="116"/>
    </location>
</feature>
<feature type="modified residue" description="4-aspartylphosphate" evidence="1">
    <location>
        <position position="55"/>
    </location>
</feature>
<evidence type="ECO:0000313" key="4">
    <source>
        <dbReference type="EMBL" id="GGI26548.1"/>
    </source>
</evidence>
<dbReference type="PANTHER" id="PTHR37299:SF1">
    <property type="entry name" value="STAGE 0 SPORULATION PROTEIN A HOMOLOG"/>
    <property type="match status" value="1"/>
</dbReference>
<dbReference type="Proteomes" id="UP000645390">
    <property type="component" value="Unassembled WGS sequence"/>
</dbReference>
<dbReference type="InterPro" id="IPR007492">
    <property type="entry name" value="LytTR_DNA-bd_dom"/>
</dbReference>
<dbReference type="EMBL" id="BMDJ01000006">
    <property type="protein sequence ID" value="GGI26548.1"/>
    <property type="molecule type" value="Genomic_DNA"/>
</dbReference>
<dbReference type="InterPro" id="IPR046947">
    <property type="entry name" value="LytR-like"/>
</dbReference>
<dbReference type="Pfam" id="PF00072">
    <property type="entry name" value="Response_reg"/>
    <property type="match status" value="1"/>
</dbReference>
<keyword evidence="1" id="KW-0597">Phosphoprotein</keyword>
<evidence type="ECO:0000256" key="1">
    <source>
        <dbReference type="PROSITE-ProRule" id="PRU00169"/>
    </source>
</evidence>
<dbReference type="InterPro" id="IPR011006">
    <property type="entry name" value="CheY-like_superfamily"/>
</dbReference>
<dbReference type="PROSITE" id="PS50930">
    <property type="entry name" value="HTH_LYTTR"/>
    <property type="match status" value="1"/>
</dbReference>
<dbReference type="PANTHER" id="PTHR37299">
    <property type="entry name" value="TRANSCRIPTIONAL REGULATOR-RELATED"/>
    <property type="match status" value="1"/>
</dbReference>
<dbReference type="Pfam" id="PF04397">
    <property type="entry name" value="LytTR"/>
    <property type="match status" value="1"/>
</dbReference>
<dbReference type="RefSeq" id="WP_188414483.1">
    <property type="nucleotide sequence ID" value="NZ_BMDJ01000006.1"/>
</dbReference>
<keyword evidence="5" id="KW-1185">Reference proteome</keyword>
<dbReference type="SUPFAM" id="SSF52172">
    <property type="entry name" value="CheY-like"/>
    <property type="match status" value="1"/>
</dbReference>
<dbReference type="InterPro" id="IPR001789">
    <property type="entry name" value="Sig_transdc_resp-reg_receiver"/>
</dbReference>
<keyword evidence="4" id="KW-0238">DNA-binding</keyword>
<gene>
    <name evidence="4" type="ORF">GCM10008119_23200</name>
</gene>
<accession>A0ABQ2BHY7</accession>
<comment type="caution">
    <text evidence="4">The sequence shown here is derived from an EMBL/GenBank/DDBJ whole genome shotgun (WGS) entry which is preliminary data.</text>
</comment>
<protein>
    <submittedName>
        <fullName evidence="4">DNA-binding response regulator</fullName>
    </submittedName>
</protein>